<dbReference type="EMBL" id="NAFI01000142">
    <property type="protein sequence ID" value="OSJ17433.1"/>
    <property type="molecule type" value="Genomic_DNA"/>
</dbReference>
<dbReference type="AlphaFoldDB" id="A0A1X3HDI0"/>
<name>A0A1X3HDI0_9BRAD</name>
<gene>
    <name evidence="1" type="ORF">BSZ18_04375</name>
</gene>
<accession>A0A1X3HDI0</accession>
<sequence>MPDLARGDGMAFFGRRALEFLSIVRAMPFAAGLGARLRLLGRVLTGSGRKGGGGIDFLANCSNYHPIRYLTDVHSSVFRLAWCLLKSTRSARSVIESE</sequence>
<protein>
    <submittedName>
        <fullName evidence="1">Uncharacterized protein</fullName>
    </submittedName>
</protein>
<dbReference type="Proteomes" id="UP000193553">
    <property type="component" value="Unassembled WGS sequence"/>
</dbReference>
<evidence type="ECO:0000313" key="2">
    <source>
        <dbReference type="Proteomes" id="UP000193553"/>
    </source>
</evidence>
<evidence type="ECO:0000313" key="1">
    <source>
        <dbReference type="EMBL" id="OSJ17433.1"/>
    </source>
</evidence>
<proteinExistence type="predicted"/>
<reference evidence="1 2" key="1">
    <citation type="submission" date="2017-03" db="EMBL/GenBank/DDBJ databases">
        <title>Whole genome sequences of fourteen strains of Bradyrhizobium canariense and one strain of Bradyrhizobium japonicum isolated from Lupinus (Papilionoideae: Genisteae) species in Algeria.</title>
        <authorList>
            <person name="Crovadore J."/>
            <person name="Chekireb D."/>
            <person name="Brachmann A."/>
            <person name="Chablais R."/>
            <person name="Cochard B."/>
            <person name="Lefort F."/>
        </authorList>
    </citation>
    <scope>NUCLEOTIDE SEQUENCE [LARGE SCALE GENOMIC DNA]</scope>
    <source>
        <strain evidence="1 2">UBMA195</strain>
    </source>
</reference>
<comment type="caution">
    <text evidence="1">The sequence shown here is derived from an EMBL/GenBank/DDBJ whole genome shotgun (WGS) entry which is preliminary data.</text>
</comment>
<organism evidence="1 2">
    <name type="scientific">Bradyrhizobium canariense</name>
    <dbReference type="NCBI Taxonomy" id="255045"/>
    <lineage>
        <taxon>Bacteria</taxon>
        <taxon>Pseudomonadati</taxon>
        <taxon>Pseudomonadota</taxon>
        <taxon>Alphaproteobacteria</taxon>
        <taxon>Hyphomicrobiales</taxon>
        <taxon>Nitrobacteraceae</taxon>
        <taxon>Bradyrhizobium</taxon>
    </lineage>
</organism>